<evidence type="ECO:0000313" key="2">
    <source>
        <dbReference type="Proteomes" id="UP000054321"/>
    </source>
</evidence>
<dbReference type="Proteomes" id="UP000054321">
    <property type="component" value="Unassembled WGS sequence"/>
</dbReference>
<organism evidence="1 2">
    <name type="scientific">Oidiodendron maius (strain Zn)</name>
    <dbReference type="NCBI Taxonomy" id="913774"/>
    <lineage>
        <taxon>Eukaryota</taxon>
        <taxon>Fungi</taxon>
        <taxon>Dikarya</taxon>
        <taxon>Ascomycota</taxon>
        <taxon>Pezizomycotina</taxon>
        <taxon>Leotiomycetes</taxon>
        <taxon>Leotiomycetes incertae sedis</taxon>
        <taxon>Myxotrichaceae</taxon>
        <taxon>Oidiodendron</taxon>
    </lineage>
</organism>
<dbReference type="EMBL" id="KN832888">
    <property type="protein sequence ID" value="KIM95102.1"/>
    <property type="molecule type" value="Genomic_DNA"/>
</dbReference>
<proteinExistence type="predicted"/>
<accession>A0A0C3CZQ1</accession>
<reference evidence="2" key="2">
    <citation type="submission" date="2015-01" db="EMBL/GenBank/DDBJ databases">
        <title>Evolutionary Origins and Diversification of the Mycorrhizal Mutualists.</title>
        <authorList>
            <consortium name="DOE Joint Genome Institute"/>
            <consortium name="Mycorrhizal Genomics Consortium"/>
            <person name="Kohler A."/>
            <person name="Kuo A."/>
            <person name="Nagy L.G."/>
            <person name="Floudas D."/>
            <person name="Copeland A."/>
            <person name="Barry K.W."/>
            <person name="Cichocki N."/>
            <person name="Veneault-Fourrey C."/>
            <person name="LaButti K."/>
            <person name="Lindquist E.A."/>
            <person name="Lipzen A."/>
            <person name="Lundell T."/>
            <person name="Morin E."/>
            <person name="Murat C."/>
            <person name="Riley R."/>
            <person name="Ohm R."/>
            <person name="Sun H."/>
            <person name="Tunlid A."/>
            <person name="Henrissat B."/>
            <person name="Grigoriev I.V."/>
            <person name="Hibbett D.S."/>
            <person name="Martin F."/>
        </authorList>
    </citation>
    <scope>NUCLEOTIDE SEQUENCE [LARGE SCALE GENOMIC DNA]</scope>
    <source>
        <strain evidence="2">Zn</strain>
    </source>
</reference>
<dbReference type="InParanoid" id="A0A0C3CZQ1"/>
<dbReference type="AlphaFoldDB" id="A0A0C3CZQ1"/>
<sequence length="131" mass="15306">MLLSYPRLAELRTFVAPFSHCKLFFSSHERVVENSTINEFRFWRAHKYILIAGYEMRTVSSCGGIPPISPKRLVRIAIRDHPMVTLKFGVDNDNWREATRPIGRTRIAFMEDMNECVFEHGASNLQNECQW</sequence>
<keyword evidence="2" id="KW-1185">Reference proteome</keyword>
<reference evidence="1 2" key="1">
    <citation type="submission" date="2014-04" db="EMBL/GenBank/DDBJ databases">
        <authorList>
            <consortium name="DOE Joint Genome Institute"/>
            <person name="Kuo A."/>
            <person name="Martino E."/>
            <person name="Perotto S."/>
            <person name="Kohler A."/>
            <person name="Nagy L.G."/>
            <person name="Floudas D."/>
            <person name="Copeland A."/>
            <person name="Barry K.W."/>
            <person name="Cichocki N."/>
            <person name="Veneault-Fourrey C."/>
            <person name="LaButti K."/>
            <person name="Lindquist E.A."/>
            <person name="Lipzen A."/>
            <person name="Lundell T."/>
            <person name="Morin E."/>
            <person name="Murat C."/>
            <person name="Sun H."/>
            <person name="Tunlid A."/>
            <person name="Henrissat B."/>
            <person name="Grigoriev I.V."/>
            <person name="Hibbett D.S."/>
            <person name="Martin F."/>
            <person name="Nordberg H.P."/>
            <person name="Cantor M.N."/>
            <person name="Hua S.X."/>
        </authorList>
    </citation>
    <scope>NUCLEOTIDE SEQUENCE [LARGE SCALE GENOMIC DNA]</scope>
    <source>
        <strain evidence="1 2">Zn</strain>
    </source>
</reference>
<dbReference type="HOGENOM" id="CLU_1928215_0_0_1"/>
<evidence type="ECO:0000313" key="1">
    <source>
        <dbReference type="EMBL" id="KIM95102.1"/>
    </source>
</evidence>
<dbReference type="OrthoDB" id="10658620at2759"/>
<name>A0A0C3CZQ1_OIDMZ</name>
<protein>
    <submittedName>
        <fullName evidence="1">Uncharacterized protein</fullName>
    </submittedName>
</protein>
<gene>
    <name evidence="1" type="ORF">OIDMADRAFT_21314</name>
</gene>